<dbReference type="Proteomes" id="UP000823775">
    <property type="component" value="Unassembled WGS sequence"/>
</dbReference>
<reference evidence="2 3" key="1">
    <citation type="journal article" date="2021" name="BMC Genomics">
        <title>Datura genome reveals duplications of psychoactive alkaloid biosynthetic genes and high mutation rate following tissue culture.</title>
        <authorList>
            <person name="Rajewski A."/>
            <person name="Carter-House D."/>
            <person name="Stajich J."/>
            <person name="Litt A."/>
        </authorList>
    </citation>
    <scope>NUCLEOTIDE SEQUENCE [LARGE SCALE GENOMIC DNA]</scope>
    <source>
        <strain evidence="2">AR-01</strain>
    </source>
</reference>
<feature type="region of interest" description="Disordered" evidence="1">
    <location>
        <begin position="29"/>
        <end position="53"/>
    </location>
</feature>
<feature type="non-terminal residue" evidence="2">
    <location>
        <position position="77"/>
    </location>
</feature>
<gene>
    <name evidence="2" type="ORF">HAX54_028074</name>
</gene>
<accession>A0ABS8V3T0</accession>
<name>A0ABS8V3T0_DATST</name>
<dbReference type="EMBL" id="JACEIK010003430">
    <property type="protein sequence ID" value="MCD9641687.1"/>
    <property type="molecule type" value="Genomic_DNA"/>
</dbReference>
<evidence type="ECO:0000313" key="3">
    <source>
        <dbReference type="Proteomes" id="UP000823775"/>
    </source>
</evidence>
<feature type="non-terminal residue" evidence="2">
    <location>
        <position position="1"/>
    </location>
</feature>
<keyword evidence="3" id="KW-1185">Reference proteome</keyword>
<evidence type="ECO:0000313" key="2">
    <source>
        <dbReference type="EMBL" id="MCD9641687.1"/>
    </source>
</evidence>
<comment type="caution">
    <text evidence="2">The sequence shown here is derived from an EMBL/GenBank/DDBJ whole genome shotgun (WGS) entry which is preliminary data.</text>
</comment>
<sequence length="77" mass="8488">AGASITCILALAQSFEDDNLKSLKWERAEREQQKRMRPANFQSGSRGCSKPRYKGESFVYSIPAVSGTEPSHGTPVE</sequence>
<organism evidence="2 3">
    <name type="scientific">Datura stramonium</name>
    <name type="common">Jimsonweed</name>
    <name type="synonym">Common thornapple</name>
    <dbReference type="NCBI Taxonomy" id="4076"/>
    <lineage>
        <taxon>Eukaryota</taxon>
        <taxon>Viridiplantae</taxon>
        <taxon>Streptophyta</taxon>
        <taxon>Embryophyta</taxon>
        <taxon>Tracheophyta</taxon>
        <taxon>Spermatophyta</taxon>
        <taxon>Magnoliopsida</taxon>
        <taxon>eudicotyledons</taxon>
        <taxon>Gunneridae</taxon>
        <taxon>Pentapetalae</taxon>
        <taxon>asterids</taxon>
        <taxon>lamiids</taxon>
        <taxon>Solanales</taxon>
        <taxon>Solanaceae</taxon>
        <taxon>Solanoideae</taxon>
        <taxon>Datureae</taxon>
        <taxon>Datura</taxon>
    </lineage>
</organism>
<evidence type="ECO:0000256" key="1">
    <source>
        <dbReference type="SAM" id="MobiDB-lite"/>
    </source>
</evidence>
<proteinExistence type="predicted"/>
<protein>
    <submittedName>
        <fullName evidence="2">Uncharacterized protein</fullName>
    </submittedName>
</protein>